<sequence>MSGKLLSPALTAAALVVMFCTAAARAADYVQAPGSTLAFASSYDGEAFTGTFGKFDTTVSFDPMRPDQGSIEVTIGLASTNTGNGDRDATLAGADFFDVARFAQATYRAKGFKALGGNRYSTDGTLTLRGVSRPVTLTFLWTPGPQPTLAGKAALKRLDFGVGGGDWKDTDTIPDAVAVSTRVILKPAS</sequence>
<gene>
    <name evidence="3" type="ordered locus">DSC_13330</name>
</gene>
<evidence type="ECO:0000313" key="3">
    <source>
        <dbReference type="EMBL" id="AER57310.1"/>
    </source>
</evidence>
<dbReference type="SUPFAM" id="SSF101874">
    <property type="entry name" value="YceI-like"/>
    <property type="match status" value="1"/>
</dbReference>
<dbReference type="STRING" id="1045855.DSC_13330"/>
<dbReference type="AlphaFoldDB" id="G7USQ9"/>
<dbReference type="OrthoDB" id="1247465at2"/>
<dbReference type="eggNOG" id="COG2353">
    <property type="taxonomic scope" value="Bacteria"/>
</dbReference>
<keyword evidence="1" id="KW-0732">Signal</keyword>
<dbReference type="Pfam" id="PF04264">
    <property type="entry name" value="YceI"/>
    <property type="match status" value="1"/>
</dbReference>
<dbReference type="Proteomes" id="UP000005870">
    <property type="component" value="Chromosome"/>
</dbReference>
<dbReference type="KEGG" id="psd:DSC_13330"/>
<dbReference type="RefSeq" id="WP_014161483.1">
    <property type="nucleotide sequence ID" value="NC_016147.2"/>
</dbReference>
<proteinExistence type="predicted"/>
<accession>G7USQ9</accession>
<dbReference type="InterPro" id="IPR036761">
    <property type="entry name" value="TTHA0802/YceI-like_sf"/>
</dbReference>
<reference evidence="3 4" key="1">
    <citation type="journal article" date="2012" name="J. Bacteriol.">
        <title>Complete Genome Sequence of the BTEX-Degrading Bacterium Pseudoxanthomonas spadix BD-a59.</title>
        <authorList>
            <person name="Lee S.H."/>
            <person name="Jin H.M."/>
            <person name="Lee H.J."/>
            <person name="Kim J.M."/>
            <person name="Jeon C.O."/>
        </authorList>
    </citation>
    <scope>NUCLEOTIDE SEQUENCE [LARGE SCALE GENOMIC DNA]</scope>
    <source>
        <strain evidence="3 4">BD-a59</strain>
    </source>
</reference>
<dbReference type="PANTHER" id="PTHR34406">
    <property type="entry name" value="PROTEIN YCEI"/>
    <property type="match status" value="1"/>
</dbReference>
<evidence type="ECO:0000259" key="2">
    <source>
        <dbReference type="SMART" id="SM00867"/>
    </source>
</evidence>
<evidence type="ECO:0000313" key="4">
    <source>
        <dbReference type="Proteomes" id="UP000005870"/>
    </source>
</evidence>
<dbReference type="PANTHER" id="PTHR34406:SF1">
    <property type="entry name" value="PROTEIN YCEI"/>
    <property type="match status" value="1"/>
</dbReference>
<name>G7USQ9_PSEUP</name>
<dbReference type="Gene3D" id="2.40.128.110">
    <property type="entry name" value="Lipid/polyisoprenoid-binding, YceI-like"/>
    <property type="match status" value="1"/>
</dbReference>
<dbReference type="SMART" id="SM00867">
    <property type="entry name" value="YceI"/>
    <property type="match status" value="1"/>
</dbReference>
<evidence type="ECO:0000256" key="1">
    <source>
        <dbReference type="SAM" id="SignalP"/>
    </source>
</evidence>
<feature type="signal peptide" evidence="1">
    <location>
        <begin position="1"/>
        <end position="26"/>
    </location>
</feature>
<dbReference type="HOGENOM" id="CLU_071003_5_1_6"/>
<feature type="domain" description="Lipid/polyisoprenoid-binding YceI-like" evidence="2">
    <location>
        <begin position="28"/>
        <end position="186"/>
    </location>
</feature>
<organism evidence="3 4">
    <name type="scientific">Pseudoxanthomonas spadix (strain BD-a59)</name>
    <dbReference type="NCBI Taxonomy" id="1045855"/>
    <lineage>
        <taxon>Bacteria</taxon>
        <taxon>Pseudomonadati</taxon>
        <taxon>Pseudomonadota</taxon>
        <taxon>Gammaproteobacteria</taxon>
        <taxon>Lysobacterales</taxon>
        <taxon>Lysobacteraceae</taxon>
        <taxon>Pseudoxanthomonas</taxon>
    </lineage>
</organism>
<dbReference type="EMBL" id="CP003093">
    <property type="protein sequence ID" value="AER57310.1"/>
    <property type="molecule type" value="Genomic_DNA"/>
</dbReference>
<protein>
    <recommendedName>
        <fullName evidence="2">Lipid/polyisoprenoid-binding YceI-like domain-containing protein</fullName>
    </recommendedName>
</protein>
<dbReference type="InterPro" id="IPR007372">
    <property type="entry name" value="Lipid/polyisoprenoid-bd_YceI"/>
</dbReference>
<feature type="chain" id="PRO_5003504319" description="Lipid/polyisoprenoid-binding YceI-like domain-containing protein" evidence="1">
    <location>
        <begin position="27"/>
        <end position="189"/>
    </location>
</feature>
<keyword evidence="4" id="KW-1185">Reference proteome</keyword>